<evidence type="ECO:0000313" key="1">
    <source>
        <dbReference type="EMBL" id="AEP12718.1"/>
    </source>
</evidence>
<dbReference type="Proteomes" id="UP000006791">
    <property type="component" value="Chromosome 1"/>
</dbReference>
<keyword evidence="2" id="KW-1185">Reference proteome</keyword>
<gene>
    <name evidence="1" type="ordered locus">Cabther_A1973</name>
</gene>
<dbReference type="RefSeq" id="WP_014100455.1">
    <property type="nucleotide sequence ID" value="NC_016024.1"/>
</dbReference>
<organism evidence="1 2">
    <name type="scientific">Chloracidobacterium thermophilum (strain B)</name>
    <dbReference type="NCBI Taxonomy" id="981222"/>
    <lineage>
        <taxon>Bacteria</taxon>
        <taxon>Pseudomonadati</taxon>
        <taxon>Acidobacteriota</taxon>
        <taxon>Terriglobia</taxon>
        <taxon>Terriglobales</taxon>
        <taxon>Acidobacteriaceae</taxon>
        <taxon>Chloracidobacterium</taxon>
    </lineage>
</organism>
<name>G2LHQ4_CHLTF</name>
<evidence type="ECO:0000313" key="2">
    <source>
        <dbReference type="Proteomes" id="UP000006791"/>
    </source>
</evidence>
<dbReference type="KEGG" id="ctm:Cabther_A1973"/>
<protein>
    <submittedName>
        <fullName evidence="1">Uncharacterized protein</fullName>
    </submittedName>
</protein>
<dbReference type="EMBL" id="CP002514">
    <property type="protein sequence ID" value="AEP12718.1"/>
    <property type="molecule type" value="Genomic_DNA"/>
</dbReference>
<accession>G2LHQ4</accession>
<proteinExistence type="predicted"/>
<dbReference type="HOGENOM" id="CLU_935949_0_0_0"/>
<reference evidence="1 2" key="1">
    <citation type="journal article" date="2012" name="Environ. Microbiol.">
        <title>Complete genome of Candidatus Chloracidobacterium thermophilum, a chlorophyll-based photoheterotroph belonging to the phylum Acidobacteria.</title>
        <authorList>
            <person name="Garcia Costas A.M."/>
            <person name="Liu Z."/>
            <person name="Tomsho L.P."/>
            <person name="Schuster S.C."/>
            <person name="Ward D.M."/>
            <person name="Bryant D.A."/>
        </authorList>
    </citation>
    <scope>NUCLEOTIDE SEQUENCE [LARGE SCALE GENOMIC DNA]</scope>
    <source>
        <strain evidence="1 2">B</strain>
    </source>
</reference>
<dbReference type="OrthoDB" id="9864541at2"/>
<sequence length="297" mass="33726">MTTSPPPTLDVPQYWLADVPDTAQAYRPAWFAECSLKFHSLRARLKHTDERLFLAWVPRGEGEPDWDAPPREPSTVQVNQLWKSPPRDLPHRQQGYLLTQTALTRHVEELVARLSRREKLRLWFNQQFDAFSEVGESRESFVQRLAESAAETIEDELAALTARVNLKLMQVQSAAERKGLGQNLPEAKLNEILTERRQEFFSSITRLEALFSSGERLIVAAEDNQPLNSVVSDPDLHETLLHIEADVRRQLNALCTRCLETAAACDPFEIGLQPGQITVLRKGLLWLPETGSPTTDR</sequence>
<dbReference type="AlphaFoldDB" id="G2LHQ4"/>